<sequence>MDNIYLAKAFVNYILDFIEDLWVLFNELDIHQQSSIIVAKSCYVKPDVINDKTEVYFYKEYAVAIRATR</sequence>
<accession>A0A1P8F5T6</accession>
<evidence type="ECO:0000313" key="1">
    <source>
        <dbReference type="EMBL" id="APV43712.1"/>
    </source>
</evidence>
<gene>
    <name evidence="1" type="ORF">Dform_00352</name>
</gene>
<protein>
    <submittedName>
        <fullName evidence="1">Uncharacterized protein</fullName>
    </submittedName>
</protein>
<proteinExistence type="predicted"/>
<name>A0A1P8F5T6_9CHLR</name>
<dbReference type="STRING" id="1839801.Dform_00352"/>
<reference evidence="2" key="1">
    <citation type="submission" date="2016-11" db="EMBL/GenBank/DDBJ databases">
        <title>Dehalogenimonas formicexedens sp. nov., a chlorinated alkane respiring bacterium isolated from contaminated groundwater.</title>
        <authorList>
            <person name="Key T.A."/>
            <person name="Bowman K.S."/>
            <person name="Lee I."/>
            <person name="Chun J."/>
            <person name="Albuquerque L."/>
            <person name="da Costa M.S."/>
            <person name="Rainey F.A."/>
            <person name="Moe W.M."/>
        </authorList>
    </citation>
    <scope>NUCLEOTIDE SEQUENCE [LARGE SCALE GENOMIC DNA]</scope>
    <source>
        <strain evidence="2">NSZ-14</strain>
    </source>
</reference>
<dbReference type="AlphaFoldDB" id="A0A1P8F5T6"/>
<dbReference type="KEGG" id="dfo:Dform_00352"/>
<dbReference type="Proteomes" id="UP000185934">
    <property type="component" value="Chromosome"/>
</dbReference>
<evidence type="ECO:0000313" key="2">
    <source>
        <dbReference type="Proteomes" id="UP000185934"/>
    </source>
</evidence>
<dbReference type="EMBL" id="CP018258">
    <property type="protein sequence ID" value="APV43712.1"/>
    <property type="molecule type" value="Genomic_DNA"/>
</dbReference>
<organism evidence="1 2">
    <name type="scientific">Dehalogenimonas formicexedens</name>
    <dbReference type="NCBI Taxonomy" id="1839801"/>
    <lineage>
        <taxon>Bacteria</taxon>
        <taxon>Bacillati</taxon>
        <taxon>Chloroflexota</taxon>
        <taxon>Dehalococcoidia</taxon>
        <taxon>Dehalococcoidales</taxon>
        <taxon>Dehalococcoidaceae</taxon>
        <taxon>Dehalogenimonas</taxon>
    </lineage>
</organism>
<keyword evidence="2" id="KW-1185">Reference proteome</keyword>